<gene>
    <name evidence="1" type="ORF">LIER_31683</name>
</gene>
<evidence type="ECO:0000313" key="2">
    <source>
        <dbReference type="Proteomes" id="UP001454036"/>
    </source>
</evidence>
<dbReference type="EMBL" id="BAABME010011862">
    <property type="protein sequence ID" value="GAA0184395.1"/>
    <property type="molecule type" value="Genomic_DNA"/>
</dbReference>
<dbReference type="Proteomes" id="UP001454036">
    <property type="component" value="Unassembled WGS sequence"/>
</dbReference>
<reference evidence="1 2" key="1">
    <citation type="submission" date="2024-01" db="EMBL/GenBank/DDBJ databases">
        <title>The complete chloroplast genome sequence of Lithospermum erythrorhizon: insights into the phylogenetic relationship among Boraginaceae species and the maternal lineages of purple gromwells.</title>
        <authorList>
            <person name="Okada T."/>
            <person name="Watanabe K."/>
        </authorList>
    </citation>
    <scope>NUCLEOTIDE SEQUENCE [LARGE SCALE GENOMIC DNA]</scope>
</reference>
<keyword evidence="2" id="KW-1185">Reference proteome</keyword>
<organism evidence="1 2">
    <name type="scientific">Lithospermum erythrorhizon</name>
    <name type="common">Purple gromwell</name>
    <name type="synonym">Lithospermum officinale var. erythrorhizon</name>
    <dbReference type="NCBI Taxonomy" id="34254"/>
    <lineage>
        <taxon>Eukaryota</taxon>
        <taxon>Viridiplantae</taxon>
        <taxon>Streptophyta</taxon>
        <taxon>Embryophyta</taxon>
        <taxon>Tracheophyta</taxon>
        <taxon>Spermatophyta</taxon>
        <taxon>Magnoliopsida</taxon>
        <taxon>eudicotyledons</taxon>
        <taxon>Gunneridae</taxon>
        <taxon>Pentapetalae</taxon>
        <taxon>asterids</taxon>
        <taxon>lamiids</taxon>
        <taxon>Boraginales</taxon>
        <taxon>Boraginaceae</taxon>
        <taxon>Boraginoideae</taxon>
        <taxon>Lithospermeae</taxon>
        <taxon>Lithospermum</taxon>
    </lineage>
</organism>
<name>A0AAV3RUU1_LITER</name>
<sequence length="114" mass="12136">MKLKNMVIDLDDDLDEDGDDVGENGDGDVGRFVGCQVQEVCSKSVVTELGGAKMLVTMTFRVARANTTMIKMVGGIHIKNDPIVPNGILKGLKVAGCSIPVFTKAANSMIIPKQ</sequence>
<evidence type="ECO:0000313" key="1">
    <source>
        <dbReference type="EMBL" id="GAA0184395.1"/>
    </source>
</evidence>
<proteinExistence type="predicted"/>
<protein>
    <submittedName>
        <fullName evidence="1">Uncharacterized protein</fullName>
    </submittedName>
</protein>
<accession>A0AAV3RUU1</accession>
<dbReference type="AlphaFoldDB" id="A0AAV3RUU1"/>
<comment type="caution">
    <text evidence="1">The sequence shown here is derived from an EMBL/GenBank/DDBJ whole genome shotgun (WGS) entry which is preliminary data.</text>
</comment>